<keyword evidence="10" id="KW-1185">Reference proteome</keyword>
<dbReference type="InterPro" id="IPR015621">
    <property type="entry name" value="IL-1_rcpt_fam"/>
</dbReference>
<comment type="similarity">
    <text evidence="1">Belongs to the interleukin-1 receptor family.</text>
</comment>
<dbReference type="Gene3D" id="2.60.40.10">
    <property type="entry name" value="Immunoglobulins"/>
    <property type="match status" value="3"/>
</dbReference>
<proteinExistence type="inferred from homology"/>
<evidence type="ECO:0000256" key="4">
    <source>
        <dbReference type="ARBA" id="ARBA00023157"/>
    </source>
</evidence>
<keyword evidence="6" id="KW-0393">Immunoglobulin domain</keyword>
<dbReference type="GeneTree" id="ENSGT01090000259985"/>
<dbReference type="Ensembl" id="ENSGMOT00000001653.2">
    <property type="protein sequence ID" value="ENSGMOP00000001596.2"/>
    <property type="gene ID" value="ENSGMOG00000001478.2"/>
</dbReference>
<feature type="transmembrane region" description="Helical" evidence="7">
    <location>
        <begin position="323"/>
        <end position="346"/>
    </location>
</feature>
<dbReference type="PANTHER" id="PTHR11890:SF18">
    <property type="entry name" value="LYMPHOCYTE ACTIVATION GENE 3 PROTEIN"/>
    <property type="match status" value="1"/>
</dbReference>
<dbReference type="GO" id="GO:0004908">
    <property type="term" value="F:interleukin-1 receptor activity"/>
    <property type="evidence" value="ECO:0007669"/>
    <property type="project" value="InterPro"/>
</dbReference>
<reference evidence="9" key="1">
    <citation type="submission" date="2025-08" db="UniProtKB">
        <authorList>
            <consortium name="Ensembl"/>
        </authorList>
    </citation>
    <scope>IDENTIFICATION</scope>
</reference>
<dbReference type="SMART" id="SM00409">
    <property type="entry name" value="IG"/>
    <property type="match status" value="3"/>
</dbReference>
<accession>A0A8C4YY32</accession>
<evidence type="ECO:0000256" key="2">
    <source>
        <dbReference type="ARBA" id="ARBA00022729"/>
    </source>
</evidence>
<keyword evidence="4" id="KW-1015">Disulfide bond</keyword>
<feature type="domain" description="Ig-like" evidence="8">
    <location>
        <begin position="210"/>
        <end position="313"/>
    </location>
</feature>
<protein>
    <recommendedName>
        <fullName evidence="8">Ig-like domain-containing protein</fullName>
    </recommendedName>
</protein>
<keyword evidence="7" id="KW-0812">Transmembrane</keyword>
<dbReference type="PANTHER" id="PTHR11890">
    <property type="entry name" value="INTERLEUKIN-1 RECEPTOR FAMILY MEMBER"/>
    <property type="match status" value="1"/>
</dbReference>
<evidence type="ECO:0000313" key="9">
    <source>
        <dbReference type="Ensembl" id="ENSGMOP00000001596.2"/>
    </source>
</evidence>
<dbReference type="AlphaFoldDB" id="A0A8C4YY32"/>
<evidence type="ECO:0000259" key="8">
    <source>
        <dbReference type="PROSITE" id="PS50835"/>
    </source>
</evidence>
<evidence type="ECO:0000256" key="3">
    <source>
        <dbReference type="ARBA" id="ARBA00022737"/>
    </source>
</evidence>
<keyword evidence="7" id="KW-0472">Membrane</keyword>
<dbReference type="InterPro" id="IPR003599">
    <property type="entry name" value="Ig_sub"/>
</dbReference>
<evidence type="ECO:0000256" key="7">
    <source>
        <dbReference type="SAM" id="Phobius"/>
    </source>
</evidence>
<dbReference type="InterPro" id="IPR036179">
    <property type="entry name" value="Ig-like_dom_sf"/>
</dbReference>
<feature type="domain" description="Ig-like" evidence="8">
    <location>
        <begin position="87"/>
        <end position="179"/>
    </location>
</feature>
<dbReference type="SUPFAM" id="SSF48726">
    <property type="entry name" value="Immunoglobulin"/>
    <property type="match status" value="2"/>
</dbReference>
<reference evidence="9" key="2">
    <citation type="submission" date="2025-09" db="UniProtKB">
        <authorList>
            <consortium name="Ensembl"/>
        </authorList>
    </citation>
    <scope>IDENTIFICATION</scope>
</reference>
<dbReference type="InterPro" id="IPR004074">
    <property type="entry name" value="IL-1_rcpt_I/II-typ"/>
</dbReference>
<dbReference type="PROSITE" id="PS50835">
    <property type="entry name" value="IG_LIKE"/>
    <property type="match status" value="2"/>
</dbReference>
<evidence type="ECO:0000256" key="5">
    <source>
        <dbReference type="ARBA" id="ARBA00023180"/>
    </source>
</evidence>
<dbReference type="PRINTS" id="PR01536">
    <property type="entry name" value="INTRLKN1R12F"/>
</dbReference>
<dbReference type="InterPro" id="IPR007110">
    <property type="entry name" value="Ig-like_dom"/>
</dbReference>
<name>A0A8C4YY32_GADMO</name>
<keyword evidence="3" id="KW-0677">Repeat</keyword>
<sequence>LEAVVLAWGFLGRVLQVRNFASLNSTYLITKGNTTGSVAEGSEGRVRQNGGILWLLPSQSSDSGEYTCYYRTQSVCVAGSISIKVFPEDSVDVSKLLYPHQTIMGQPATVFCPSISSFKTIQHVQWFKGSSASAQRLESASQGKDLQLPTVGTSELGLYTCLLMVLINQSQYTVSRTVLLQSDGTNNHQPLGGAMVSIVTYMLFVPGLPPPVISAPVNGTVYHAEHGSGLELRCEVWAGCQSTDSTLVTWTVDGQSVDSSYLNPRALEGGRRMTGECQVEVRLVIIALTNRDTEAEFKCVTHNEGGTREVVVQLRLEDTLSTWAVVGSVIAGCFLSVVSVFFYFLLKPQRKADYFLTRQTSVC</sequence>
<dbReference type="Proteomes" id="UP000694546">
    <property type="component" value="Chromosome 20"/>
</dbReference>
<keyword evidence="7" id="KW-1133">Transmembrane helix</keyword>
<organism evidence="9 10">
    <name type="scientific">Gadus morhua</name>
    <name type="common">Atlantic cod</name>
    <dbReference type="NCBI Taxonomy" id="8049"/>
    <lineage>
        <taxon>Eukaryota</taxon>
        <taxon>Metazoa</taxon>
        <taxon>Chordata</taxon>
        <taxon>Craniata</taxon>
        <taxon>Vertebrata</taxon>
        <taxon>Euteleostomi</taxon>
        <taxon>Actinopterygii</taxon>
        <taxon>Neopterygii</taxon>
        <taxon>Teleostei</taxon>
        <taxon>Neoteleostei</taxon>
        <taxon>Acanthomorphata</taxon>
        <taxon>Zeiogadaria</taxon>
        <taxon>Gadariae</taxon>
        <taxon>Gadiformes</taxon>
        <taxon>Gadoidei</taxon>
        <taxon>Gadidae</taxon>
        <taxon>Gadus</taxon>
    </lineage>
</organism>
<keyword evidence="2" id="KW-0732">Signal</keyword>
<dbReference type="OMA" id="LLWWTAN"/>
<evidence type="ECO:0000313" key="10">
    <source>
        <dbReference type="Proteomes" id="UP000694546"/>
    </source>
</evidence>
<evidence type="ECO:0000256" key="6">
    <source>
        <dbReference type="ARBA" id="ARBA00023319"/>
    </source>
</evidence>
<dbReference type="InterPro" id="IPR013783">
    <property type="entry name" value="Ig-like_fold"/>
</dbReference>
<keyword evidence="5" id="KW-0325">Glycoprotein</keyword>
<evidence type="ECO:0000256" key="1">
    <source>
        <dbReference type="ARBA" id="ARBA00009752"/>
    </source>
</evidence>